<comment type="caution">
    <text evidence="2">The sequence shown here is derived from an EMBL/GenBank/DDBJ whole genome shotgun (WGS) entry which is preliminary data.</text>
</comment>
<protein>
    <submittedName>
        <fullName evidence="2">Uncharacterized protein</fullName>
    </submittedName>
</protein>
<evidence type="ECO:0000256" key="1">
    <source>
        <dbReference type="SAM" id="MobiDB-lite"/>
    </source>
</evidence>
<evidence type="ECO:0000313" key="2">
    <source>
        <dbReference type="EMBL" id="KAG2373413.1"/>
    </source>
</evidence>
<evidence type="ECO:0000313" key="3">
    <source>
        <dbReference type="Proteomes" id="UP000816034"/>
    </source>
</evidence>
<dbReference type="AlphaFoldDB" id="A0AA88KCM9"/>
<dbReference type="EMBL" id="PYSW02000055">
    <property type="protein sequence ID" value="KAG2373413.1"/>
    <property type="molecule type" value="Genomic_DNA"/>
</dbReference>
<gene>
    <name evidence="2" type="ORF">C9374_012152</name>
</gene>
<keyword evidence="3" id="KW-1185">Reference proteome</keyword>
<accession>A0AA88KCM9</accession>
<dbReference type="RefSeq" id="XP_044542587.1">
    <property type="nucleotide sequence ID" value="XM_044687887.1"/>
</dbReference>
<proteinExistence type="predicted"/>
<sequence length="242" mass="28663">MASEQHPPSVVVNRDDAEQLEIEKKNKFIMDWILGLNASWAIRASSATSTTEDEEDEEDEINDNEDYDENDEEDYENDEEDEEEDAEDANEEQPEDEESENNDENGLTHHIISVNMKDNDFLTYTFFTELRKALAQNHSSWPGLVSKFASFSRDFRYLKCAIEMVLEKNETWRPYNVQELYDKVFHKLKQRELIPTFDLQVVLFTLLSVFEKSTTASYENDNNLYHYIYPMIIELYEYLLER</sequence>
<organism evidence="2 3">
    <name type="scientific">Naegleria lovaniensis</name>
    <name type="common">Amoeba</name>
    <dbReference type="NCBI Taxonomy" id="51637"/>
    <lineage>
        <taxon>Eukaryota</taxon>
        <taxon>Discoba</taxon>
        <taxon>Heterolobosea</taxon>
        <taxon>Tetramitia</taxon>
        <taxon>Eutetramitia</taxon>
        <taxon>Vahlkampfiidae</taxon>
        <taxon>Naegleria</taxon>
    </lineage>
</organism>
<dbReference type="GeneID" id="68104606"/>
<dbReference type="Proteomes" id="UP000816034">
    <property type="component" value="Unassembled WGS sequence"/>
</dbReference>
<feature type="compositionally biased region" description="Acidic residues" evidence="1">
    <location>
        <begin position="51"/>
        <end position="103"/>
    </location>
</feature>
<reference evidence="2 3" key="1">
    <citation type="journal article" date="2018" name="BMC Genomics">
        <title>The genome of Naegleria lovaniensis, the basis for a comparative approach to unravel pathogenicity factors of the human pathogenic amoeba N. fowleri.</title>
        <authorList>
            <person name="Liechti N."/>
            <person name="Schurch N."/>
            <person name="Bruggmann R."/>
            <person name="Wittwer M."/>
        </authorList>
    </citation>
    <scope>NUCLEOTIDE SEQUENCE [LARGE SCALE GENOMIC DNA]</scope>
    <source>
        <strain evidence="2 3">ATCC 30569</strain>
    </source>
</reference>
<name>A0AA88KCM9_NAELO</name>
<feature type="region of interest" description="Disordered" evidence="1">
    <location>
        <begin position="45"/>
        <end position="105"/>
    </location>
</feature>